<evidence type="ECO:0000313" key="3">
    <source>
        <dbReference type="Proteomes" id="UP001202248"/>
    </source>
</evidence>
<dbReference type="Proteomes" id="UP001202248">
    <property type="component" value="Unassembled WGS sequence"/>
</dbReference>
<accession>A0ABS9SGW6</accession>
<dbReference type="PANTHER" id="PTHR13847">
    <property type="entry name" value="SARCOSINE DEHYDROGENASE-RELATED"/>
    <property type="match status" value="1"/>
</dbReference>
<dbReference type="InterPro" id="IPR036188">
    <property type="entry name" value="FAD/NAD-bd_sf"/>
</dbReference>
<organism evidence="2 3">
    <name type="scientific">Niabella ginsengisoli</name>
    <dbReference type="NCBI Taxonomy" id="522298"/>
    <lineage>
        <taxon>Bacteria</taxon>
        <taxon>Pseudomonadati</taxon>
        <taxon>Bacteroidota</taxon>
        <taxon>Chitinophagia</taxon>
        <taxon>Chitinophagales</taxon>
        <taxon>Chitinophagaceae</taxon>
        <taxon>Niabella</taxon>
    </lineage>
</organism>
<reference evidence="2 3" key="1">
    <citation type="submission" date="2022-02" db="EMBL/GenBank/DDBJ databases">
        <authorList>
            <person name="Min J."/>
        </authorList>
    </citation>
    <scope>NUCLEOTIDE SEQUENCE [LARGE SCALE GENOMIC DNA]</scope>
    <source>
        <strain evidence="2 3">GR10-1</strain>
    </source>
</reference>
<dbReference type="SUPFAM" id="SSF51905">
    <property type="entry name" value="FAD/NAD(P)-binding domain"/>
    <property type="match status" value="1"/>
</dbReference>
<dbReference type="Gene3D" id="3.30.9.10">
    <property type="entry name" value="D-Amino Acid Oxidase, subunit A, domain 2"/>
    <property type="match status" value="1"/>
</dbReference>
<dbReference type="EMBL" id="JAKWBL010000001">
    <property type="protein sequence ID" value="MCH5597585.1"/>
    <property type="molecule type" value="Genomic_DNA"/>
</dbReference>
<evidence type="ECO:0000259" key="1">
    <source>
        <dbReference type="Pfam" id="PF01266"/>
    </source>
</evidence>
<dbReference type="Gene3D" id="3.50.50.60">
    <property type="entry name" value="FAD/NAD(P)-binding domain"/>
    <property type="match status" value="1"/>
</dbReference>
<comment type="caution">
    <text evidence="2">The sequence shown here is derived from an EMBL/GenBank/DDBJ whole genome shotgun (WGS) entry which is preliminary data.</text>
</comment>
<feature type="domain" description="FAD dependent oxidoreductase" evidence="1">
    <location>
        <begin position="36"/>
        <end position="363"/>
    </location>
</feature>
<dbReference type="InterPro" id="IPR006076">
    <property type="entry name" value="FAD-dep_OxRdtase"/>
</dbReference>
<gene>
    <name evidence="2" type="ORF">MKP09_06530</name>
</gene>
<dbReference type="Pfam" id="PF01266">
    <property type="entry name" value="DAO"/>
    <property type="match status" value="1"/>
</dbReference>
<evidence type="ECO:0000313" key="2">
    <source>
        <dbReference type="EMBL" id="MCH5597585.1"/>
    </source>
</evidence>
<keyword evidence="3" id="KW-1185">Reference proteome</keyword>
<sequence length="364" mass="40604">MGIRNILRSARYNYCWSWFRGLMDSAAFKRKISLKKITIIERSATPSGASGRNAGFACFGSLTEILSDIETIGVEKAVQMLNWRFEGLKLIRHYFNDITIDYQNTGSYELLTTDEPLGQLSYVNGLLYNITGATETFVQKDELIENFGFSNISHLLENRFEGALHPGKLLTVLIQKAIAIDIQIMFGTELKSFEETKAEVKLLTADKRTLTTQQIVFCTNAFSKSLLPDIPIVPARGQILLTEPIAELKLNGVFHFDEGYYYFRNLNGRILLGGARNTSVATEYTLDSITTLPIQQALEDFLNKIILPGQKPAIDSRWAGIMAMGPEKMPIVKALSEKTFCAVRLGGMGVALAPMMGKMLSEMI</sequence>
<name>A0ABS9SGW6_9BACT</name>
<dbReference type="RefSeq" id="WP_240826964.1">
    <property type="nucleotide sequence ID" value="NZ_JAKWBL010000001.1"/>
</dbReference>
<dbReference type="PANTHER" id="PTHR13847:SF281">
    <property type="entry name" value="FAD DEPENDENT OXIDOREDUCTASE DOMAIN-CONTAINING PROTEIN"/>
    <property type="match status" value="1"/>
</dbReference>
<protein>
    <submittedName>
        <fullName evidence="2">FAD-binding oxidoreductase</fullName>
    </submittedName>
</protein>
<proteinExistence type="predicted"/>